<reference evidence="2 3" key="1">
    <citation type="submission" date="2015-09" db="EMBL/GenBank/DDBJ databases">
        <title>Trachymyrmex cornetzi WGS genome.</title>
        <authorList>
            <person name="Nygaard S."/>
            <person name="Hu H."/>
            <person name="Boomsma J."/>
            <person name="Zhang G."/>
        </authorList>
    </citation>
    <scope>NUCLEOTIDE SEQUENCE [LARGE SCALE GENOMIC DNA]</scope>
    <source>
        <strain evidence="2">Tcor2-1</strain>
        <tissue evidence="2">Whole body</tissue>
    </source>
</reference>
<evidence type="ECO:0000313" key="3">
    <source>
        <dbReference type="Proteomes" id="UP000078492"/>
    </source>
</evidence>
<protein>
    <submittedName>
        <fullName evidence="2">Uncharacterized protein</fullName>
    </submittedName>
</protein>
<dbReference type="EMBL" id="KQ979528">
    <property type="protein sequence ID" value="KYN21149.1"/>
    <property type="molecule type" value="Genomic_DNA"/>
</dbReference>
<sequence>MRRNVKIALLLSCAWMFAFVYYYHTSRDTKVRYHSLSADRCDEKFRISASVMIELMVVDVTFATVEFRFPHATSEWQAGNFRFAC</sequence>
<feature type="transmembrane region" description="Helical" evidence="1">
    <location>
        <begin position="7"/>
        <end position="24"/>
    </location>
</feature>
<name>A0A151J8K7_9HYME</name>
<keyword evidence="1" id="KW-0472">Membrane</keyword>
<accession>A0A151J8K7</accession>
<keyword evidence="1" id="KW-0812">Transmembrane</keyword>
<keyword evidence="1" id="KW-1133">Transmembrane helix</keyword>
<organism evidence="2 3">
    <name type="scientific">Trachymyrmex cornetzi</name>
    <dbReference type="NCBI Taxonomy" id="471704"/>
    <lineage>
        <taxon>Eukaryota</taxon>
        <taxon>Metazoa</taxon>
        <taxon>Ecdysozoa</taxon>
        <taxon>Arthropoda</taxon>
        <taxon>Hexapoda</taxon>
        <taxon>Insecta</taxon>
        <taxon>Pterygota</taxon>
        <taxon>Neoptera</taxon>
        <taxon>Endopterygota</taxon>
        <taxon>Hymenoptera</taxon>
        <taxon>Apocrita</taxon>
        <taxon>Aculeata</taxon>
        <taxon>Formicoidea</taxon>
        <taxon>Formicidae</taxon>
        <taxon>Myrmicinae</taxon>
        <taxon>Trachymyrmex</taxon>
    </lineage>
</organism>
<dbReference type="AlphaFoldDB" id="A0A151J8K7"/>
<gene>
    <name evidence="2" type="ORF">ALC57_06489</name>
</gene>
<evidence type="ECO:0000313" key="2">
    <source>
        <dbReference type="EMBL" id="KYN21149.1"/>
    </source>
</evidence>
<proteinExistence type="predicted"/>
<keyword evidence="3" id="KW-1185">Reference proteome</keyword>
<evidence type="ECO:0000256" key="1">
    <source>
        <dbReference type="SAM" id="Phobius"/>
    </source>
</evidence>
<dbReference type="Proteomes" id="UP000078492">
    <property type="component" value="Unassembled WGS sequence"/>
</dbReference>